<sequence length="237" mass="26443">MGRQELLHHPAFRVSWRRRLLHLALFLLLTPLALIALFRFVPVPATPLMVIRSVQGVGEGMRHDWVPLESIAPALAQSVVAAEDNNFCRESLGFDFGAIREELEAWGDGETPRGASTITMQTAKNLFLWPGRDPVRKVIEAWLTPQIALLWPKQRVIEVYLNSVEFGPGIYGAEAAARAFFDKPASRLTRGEAARLAAVLPSPLNWSVAQPSERVRRRAAVIERRVGQLGPLLDCLR</sequence>
<keyword evidence="1 11" id="KW-1003">Cell membrane</keyword>
<keyword evidence="7 11" id="KW-0573">Peptidoglycan synthesis</keyword>
<reference evidence="13 14" key="1">
    <citation type="submission" date="2022-06" db="EMBL/GenBank/DDBJ databases">
        <title>Roseomonas CN29.</title>
        <authorList>
            <person name="Cheng Y."/>
            <person name="He X."/>
        </authorList>
    </citation>
    <scope>NUCLEOTIDE SEQUENCE [LARGE SCALE GENOMIC DNA]</scope>
    <source>
        <strain evidence="13 14">CN29</strain>
    </source>
</reference>
<dbReference type="EC" id="2.4.99.28" evidence="11"/>
<name>A0ABT1X0S5_9PROT</name>
<evidence type="ECO:0000256" key="8">
    <source>
        <dbReference type="ARBA" id="ARBA00022989"/>
    </source>
</evidence>
<evidence type="ECO:0000256" key="6">
    <source>
        <dbReference type="ARBA" id="ARBA00022960"/>
    </source>
</evidence>
<evidence type="ECO:0000313" key="14">
    <source>
        <dbReference type="Proteomes" id="UP001524642"/>
    </source>
</evidence>
<feature type="transmembrane region" description="Helical" evidence="11">
    <location>
        <begin position="20"/>
        <end position="41"/>
    </location>
</feature>
<evidence type="ECO:0000256" key="11">
    <source>
        <dbReference type="HAMAP-Rule" id="MF_00766"/>
    </source>
</evidence>
<evidence type="ECO:0000256" key="10">
    <source>
        <dbReference type="ARBA" id="ARBA00023316"/>
    </source>
</evidence>
<evidence type="ECO:0000256" key="9">
    <source>
        <dbReference type="ARBA" id="ARBA00023136"/>
    </source>
</evidence>
<keyword evidence="4 11" id="KW-0808">Transferase</keyword>
<keyword evidence="14" id="KW-1185">Reference proteome</keyword>
<protein>
    <recommendedName>
        <fullName evidence="11">Biosynthetic peptidoglycan transglycosylase</fullName>
        <ecNumber evidence="11">2.4.99.28</ecNumber>
    </recommendedName>
    <alternativeName>
        <fullName evidence="11">Glycan polymerase</fullName>
    </alternativeName>
    <alternativeName>
        <fullName evidence="11">Peptidoglycan glycosyltransferase MtgA</fullName>
        <shortName evidence="11">PGT</shortName>
    </alternativeName>
</protein>
<dbReference type="PANTHER" id="PTHR30400:SF0">
    <property type="entry name" value="BIOSYNTHETIC PEPTIDOGLYCAN TRANSGLYCOSYLASE"/>
    <property type="match status" value="1"/>
</dbReference>
<comment type="caution">
    <text evidence="13">The sequence shown here is derived from an EMBL/GenBank/DDBJ whole genome shotgun (WGS) entry which is preliminary data.</text>
</comment>
<dbReference type="Pfam" id="PF00912">
    <property type="entry name" value="Transgly"/>
    <property type="match status" value="1"/>
</dbReference>
<dbReference type="NCBIfam" id="TIGR02070">
    <property type="entry name" value="mono_pep_trsgly"/>
    <property type="match status" value="1"/>
</dbReference>
<keyword evidence="10 11" id="KW-0961">Cell wall biogenesis/degradation</keyword>
<comment type="function">
    <text evidence="11">Peptidoglycan polymerase that catalyzes glycan chain elongation from lipid-linked precursors.</text>
</comment>
<dbReference type="Gene3D" id="1.10.3810.10">
    <property type="entry name" value="Biosynthetic peptidoglycan transglycosylase-like"/>
    <property type="match status" value="1"/>
</dbReference>
<evidence type="ECO:0000256" key="4">
    <source>
        <dbReference type="ARBA" id="ARBA00022679"/>
    </source>
</evidence>
<dbReference type="EMBL" id="JANJOU010000003">
    <property type="protein sequence ID" value="MCR0981701.1"/>
    <property type="molecule type" value="Genomic_DNA"/>
</dbReference>
<evidence type="ECO:0000256" key="5">
    <source>
        <dbReference type="ARBA" id="ARBA00022692"/>
    </source>
</evidence>
<comment type="catalytic activity">
    <reaction evidence="11">
        <text>[GlcNAc-(1-&gt;4)-Mur2Ac(oyl-L-Ala-gamma-D-Glu-L-Lys-D-Ala-D-Ala)](n)-di-trans,octa-cis-undecaprenyl diphosphate + beta-D-GlcNAc-(1-&gt;4)-Mur2Ac(oyl-L-Ala-gamma-D-Glu-L-Lys-D-Ala-D-Ala)-di-trans,octa-cis-undecaprenyl diphosphate = [GlcNAc-(1-&gt;4)-Mur2Ac(oyl-L-Ala-gamma-D-Glu-L-Lys-D-Ala-D-Ala)](n+1)-di-trans,octa-cis-undecaprenyl diphosphate + di-trans,octa-cis-undecaprenyl diphosphate + H(+)</text>
        <dbReference type="Rhea" id="RHEA:23708"/>
        <dbReference type="Rhea" id="RHEA-COMP:9602"/>
        <dbReference type="Rhea" id="RHEA-COMP:9603"/>
        <dbReference type="ChEBI" id="CHEBI:15378"/>
        <dbReference type="ChEBI" id="CHEBI:58405"/>
        <dbReference type="ChEBI" id="CHEBI:60033"/>
        <dbReference type="ChEBI" id="CHEBI:78435"/>
        <dbReference type="EC" id="2.4.99.28"/>
    </reaction>
</comment>
<dbReference type="InterPro" id="IPR001264">
    <property type="entry name" value="Glyco_trans_51"/>
</dbReference>
<evidence type="ECO:0000256" key="1">
    <source>
        <dbReference type="ARBA" id="ARBA00022475"/>
    </source>
</evidence>
<dbReference type="InterPro" id="IPR011812">
    <property type="entry name" value="Pep_trsgly"/>
</dbReference>
<feature type="domain" description="Glycosyl transferase family 51" evidence="12">
    <location>
        <begin position="59"/>
        <end position="223"/>
    </location>
</feature>
<evidence type="ECO:0000256" key="3">
    <source>
        <dbReference type="ARBA" id="ARBA00022676"/>
    </source>
</evidence>
<dbReference type="InterPro" id="IPR023346">
    <property type="entry name" value="Lysozyme-like_dom_sf"/>
</dbReference>
<keyword evidence="5 11" id="KW-0812">Transmembrane</keyword>
<dbReference type="Proteomes" id="UP001524642">
    <property type="component" value="Unassembled WGS sequence"/>
</dbReference>
<keyword evidence="3 11" id="KW-0328">Glycosyltransferase</keyword>
<keyword evidence="2 11" id="KW-0997">Cell inner membrane</keyword>
<keyword evidence="8 11" id="KW-1133">Transmembrane helix</keyword>
<keyword evidence="9 11" id="KW-0472">Membrane</keyword>
<evidence type="ECO:0000313" key="13">
    <source>
        <dbReference type="EMBL" id="MCR0981701.1"/>
    </source>
</evidence>
<dbReference type="SUPFAM" id="SSF53955">
    <property type="entry name" value="Lysozyme-like"/>
    <property type="match status" value="1"/>
</dbReference>
<comment type="pathway">
    <text evidence="11">Cell wall biogenesis; peptidoglycan biosynthesis.</text>
</comment>
<accession>A0ABT1X0S5</accession>
<organism evidence="13 14">
    <name type="scientific">Roseomonas populi</name>
    <dbReference type="NCBI Taxonomy" id="3121582"/>
    <lineage>
        <taxon>Bacteria</taxon>
        <taxon>Pseudomonadati</taxon>
        <taxon>Pseudomonadota</taxon>
        <taxon>Alphaproteobacteria</taxon>
        <taxon>Acetobacterales</taxon>
        <taxon>Roseomonadaceae</taxon>
        <taxon>Roseomonas</taxon>
    </lineage>
</organism>
<evidence type="ECO:0000256" key="7">
    <source>
        <dbReference type="ARBA" id="ARBA00022984"/>
    </source>
</evidence>
<dbReference type="InterPro" id="IPR036950">
    <property type="entry name" value="PBP_transglycosylase"/>
</dbReference>
<gene>
    <name evidence="11 13" type="primary">mtgA</name>
    <name evidence="13" type="ORF">NRP21_06535</name>
</gene>
<dbReference type="PANTHER" id="PTHR30400">
    <property type="entry name" value="MONOFUNCTIONAL BIOSYNTHETIC PEPTIDOGLYCAN TRANSGLYCOSYLASE"/>
    <property type="match status" value="1"/>
</dbReference>
<evidence type="ECO:0000256" key="2">
    <source>
        <dbReference type="ARBA" id="ARBA00022519"/>
    </source>
</evidence>
<proteinExistence type="inferred from homology"/>
<keyword evidence="6 11" id="KW-0133">Cell shape</keyword>
<comment type="subcellular location">
    <subcellularLocation>
        <location evidence="11">Cell inner membrane</location>
        <topology evidence="11">Single-pass membrane protein</topology>
    </subcellularLocation>
</comment>
<evidence type="ECO:0000259" key="12">
    <source>
        <dbReference type="Pfam" id="PF00912"/>
    </source>
</evidence>
<dbReference type="GO" id="GO:0016757">
    <property type="term" value="F:glycosyltransferase activity"/>
    <property type="evidence" value="ECO:0007669"/>
    <property type="project" value="UniProtKB-KW"/>
</dbReference>
<dbReference type="HAMAP" id="MF_00766">
    <property type="entry name" value="PGT_MtgA"/>
    <property type="match status" value="1"/>
</dbReference>
<comment type="similarity">
    <text evidence="11">Belongs to the glycosyltransferase 51 family.</text>
</comment>